<dbReference type="InterPro" id="IPR050680">
    <property type="entry name" value="YpeA/RimI_acetyltransf"/>
</dbReference>
<reference evidence="5" key="1">
    <citation type="journal article" date="2019" name="Int. J. Syst. Evol. Microbiol.">
        <title>The Global Catalogue of Microorganisms (GCM) 10K type strain sequencing project: providing services to taxonomists for standard genome sequencing and annotation.</title>
        <authorList>
            <consortium name="The Broad Institute Genomics Platform"/>
            <consortium name="The Broad Institute Genome Sequencing Center for Infectious Disease"/>
            <person name="Wu L."/>
            <person name="Ma J."/>
        </authorList>
    </citation>
    <scope>NUCLEOTIDE SEQUENCE [LARGE SCALE GENOMIC DNA]</scope>
    <source>
        <strain evidence="5">JCM 17759</strain>
    </source>
</reference>
<dbReference type="Gene3D" id="3.40.630.30">
    <property type="match status" value="1"/>
</dbReference>
<gene>
    <name evidence="4" type="ORF">GCM10023156_25830</name>
</gene>
<evidence type="ECO:0000256" key="1">
    <source>
        <dbReference type="ARBA" id="ARBA00022679"/>
    </source>
</evidence>
<keyword evidence="5" id="KW-1185">Reference proteome</keyword>
<evidence type="ECO:0000259" key="3">
    <source>
        <dbReference type="PROSITE" id="PS51186"/>
    </source>
</evidence>
<keyword evidence="1" id="KW-0808">Transferase</keyword>
<sequence length="372" mass="41017">MNISYRPIADSDLAFLNQVYASTRAEEVAMTGWPLEEQQKFLRMQFSAQHTYYQEHYSDAAFELILVDGEPAGRLYLQRRSDEHRVVDIALLPPFRGKGIGGTIMRQILDEADKLRLPVRIHVEHNNPAKHLYDRLGFTTVDDTGVYCLMERLPRIDESPQSSSPNRRAFLQNASLVTVVASGFAGASMFAVAEDVGNEAGNPADTNAASHQVKKLDLGVKPTVGTAGAVLVPRIRNTYVTFHATQYGEDGNVGVEGTAVIELAVCVQRKFRSKGDEATAEHAIDLESLEPCEAYEVLDSSWAAKWNGITGEESQQEGDVRHLIFTFLGFCPGVCAGAMHFECLAADAQVHFLQDASFDDVLLYIDLLETSS</sequence>
<dbReference type="CDD" id="cd04301">
    <property type="entry name" value="NAT_SF"/>
    <property type="match status" value="1"/>
</dbReference>
<accession>A0ABP8MS95</accession>
<dbReference type="InterPro" id="IPR016181">
    <property type="entry name" value="Acyl_CoA_acyltransferase"/>
</dbReference>
<dbReference type="SUPFAM" id="SSF55729">
    <property type="entry name" value="Acyl-CoA N-acyltransferases (Nat)"/>
    <property type="match status" value="1"/>
</dbReference>
<name>A0ABP8MS95_9BACT</name>
<evidence type="ECO:0000313" key="4">
    <source>
        <dbReference type="EMBL" id="GAA4454022.1"/>
    </source>
</evidence>
<dbReference type="PANTHER" id="PTHR43420">
    <property type="entry name" value="ACETYLTRANSFERASE"/>
    <property type="match status" value="1"/>
</dbReference>
<evidence type="ECO:0000313" key="5">
    <source>
        <dbReference type="Proteomes" id="UP001500840"/>
    </source>
</evidence>
<dbReference type="Pfam" id="PF00583">
    <property type="entry name" value="Acetyltransf_1"/>
    <property type="match status" value="1"/>
</dbReference>
<dbReference type="RefSeq" id="WP_345322576.1">
    <property type="nucleotide sequence ID" value="NZ_BAABGA010000032.1"/>
</dbReference>
<keyword evidence="2" id="KW-0012">Acyltransferase</keyword>
<organism evidence="4 5">
    <name type="scientific">Novipirellula rosea</name>
    <dbReference type="NCBI Taxonomy" id="1031540"/>
    <lineage>
        <taxon>Bacteria</taxon>
        <taxon>Pseudomonadati</taxon>
        <taxon>Planctomycetota</taxon>
        <taxon>Planctomycetia</taxon>
        <taxon>Pirellulales</taxon>
        <taxon>Pirellulaceae</taxon>
        <taxon>Novipirellula</taxon>
    </lineage>
</organism>
<dbReference type="EMBL" id="BAABGA010000032">
    <property type="protein sequence ID" value="GAA4454022.1"/>
    <property type="molecule type" value="Genomic_DNA"/>
</dbReference>
<dbReference type="InterPro" id="IPR000182">
    <property type="entry name" value="GNAT_dom"/>
</dbReference>
<dbReference type="PROSITE" id="PS51186">
    <property type="entry name" value="GNAT"/>
    <property type="match status" value="1"/>
</dbReference>
<evidence type="ECO:0000256" key="2">
    <source>
        <dbReference type="ARBA" id="ARBA00023315"/>
    </source>
</evidence>
<comment type="caution">
    <text evidence="4">The sequence shown here is derived from an EMBL/GenBank/DDBJ whole genome shotgun (WGS) entry which is preliminary data.</text>
</comment>
<protein>
    <recommendedName>
        <fullName evidence="3">N-acetyltransferase domain-containing protein</fullName>
    </recommendedName>
</protein>
<feature type="domain" description="N-acetyltransferase" evidence="3">
    <location>
        <begin position="3"/>
        <end position="155"/>
    </location>
</feature>
<dbReference type="Proteomes" id="UP001500840">
    <property type="component" value="Unassembled WGS sequence"/>
</dbReference>
<proteinExistence type="predicted"/>